<dbReference type="InterPro" id="IPR011701">
    <property type="entry name" value="MFS"/>
</dbReference>
<organism evidence="9 10">
    <name type="scientific">Hypsizygus marmoreus</name>
    <name type="common">White beech mushroom</name>
    <name type="synonym">Agaricus marmoreus</name>
    <dbReference type="NCBI Taxonomy" id="39966"/>
    <lineage>
        <taxon>Eukaryota</taxon>
        <taxon>Fungi</taxon>
        <taxon>Dikarya</taxon>
        <taxon>Basidiomycota</taxon>
        <taxon>Agaricomycotina</taxon>
        <taxon>Agaricomycetes</taxon>
        <taxon>Agaricomycetidae</taxon>
        <taxon>Agaricales</taxon>
        <taxon>Tricholomatineae</taxon>
        <taxon>Lyophyllaceae</taxon>
        <taxon>Hypsizygus</taxon>
    </lineage>
</organism>
<keyword evidence="5 7" id="KW-0472">Membrane</keyword>
<evidence type="ECO:0000256" key="7">
    <source>
        <dbReference type="SAM" id="Phobius"/>
    </source>
</evidence>
<dbReference type="InterPro" id="IPR036259">
    <property type="entry name" value="MFS_trans_sf"/>
</dbReference>
<feature type="region of interest" description="Disordered" evidence="6">
    <location>
        <begin position="585"/>
        <end position="608"/>
    </location>
</feature>
<feature type="transmembrane region" description="Helical" evidence="7">
    <location>
        <begin position="264"/>
        <end position="283"/>
    </location>
</feature>
<evidence type="ECO:0000256" key="3">
    <source>
        <dbReference type="ARBA" id="ARBA00022692"/>
    </source>
</evidence>
<comment type="caution">
    <text evidence="9">The sequence shown here is derived from an EMBL/GenBank/DDBJ whole genome shotgun (WGS) entry which is preliminary data.</text>
</comment>
<keyword evidence="3 7" id="KW-0812">Transmembrane</keyword>
<dbReference type="Gene3D" id="1.20.1250.20">
    <property type="entry name" value="MFS general substrate transporter like domains"/>
    <property type="match status" value="2"/>
</dbReference>
<dbReference type="GO" id="GO:0016020">
    <property type="term" value="C:membrane"/>
    <property type="evidence" value="ECO:0007669"/>
    <property type="project" value="UniProtKB-SubCell"/>
</dbReference>
<dbReference type="PROSITE" id="PS50850">
    <property type="entry name" value="MFS"/>
    <property type="match status" value="1"/>
</dbReference>
<keyword evidence="2" id="KW-0813">Transport</keyword>
<feature type="region of interest" description="Disordered" evidence="6">
    <location>
        <begin position="296"/>
        <end position="354"/>
    </location>
</feature>
<feature type="domain" description="Major facilitator superfamily (MFS) profile" evidence="8">
    <location>
        <begin position="42"/>
        <end position="576"/>
    </location>
</feature>
<dbReference type="AlphaFoldDB" id="A0A369J2W1"/>
<dbReference type="InParanoid" id="A0A369J2W1"/>
<evidence type="ECO:0000313" key="9">
    <source>
        <dbReference type="EMBL" id="RDB16369.1"/>
    </source>
</evidence>
<feature type="transmembrane region" description="Helical" evidence="7">
    <location>
        <begin position="109"/>
        <end position="127"/>
    </location>
</feature>
<evidence type="ECO:0000256" key="5">
    <source>
        <dbReference type="ARBA" id="ARBA00023136"/>
    </source>
</evidence>
<evidence type="ECO:0000256" key="4">
    <source>
        <dbReference type="ARBA" id="ARBA00022989"/>
    </source>
</evidence>
<feature type="compositionally biased region" description="Basic and acidic residues" evidence="6">
    <location>
        <begin position="315"/>
        <end position="324"/>
    </location>
</feature>
<dbReference type="PANTHER" id="PTHR42718">
    <property type="entry name" value="MAJOR FACILITATOR SUPERFAMILY MULTIDRUG TRANSPORTER MFSC"/>
    <property type="match status" value="1"/>
</dbReference>
<evidence type="ECO:0000256" key="2">
    <source>
        <dbReference type="ARBA" id="ARBA00022448"/>
    </source>
</evidence>
<keyword evidence="4 7" id="KW-1133">Transmembrane helix</keyword>
<feature type="transmembrane region" description="Helical" evidence="7">
    <location>
        <begin position="461"/>
        <end position="488"/>
    </location>
</feature>
<feature type="transmembrane region" description="Helical" evidence="7">
    <location>
        <begin position="166"/>
        <end position="189"/>
    </location>
</feature>
<dbReference type="EMBL" id="LUEZ02000124">
    <property type="protein sequence ID" value="RDB16369.1"/>
    <property type="molecule type" value="Genomic_DNA"/>
</dbReference>
<feature type="transmembrane region" description="Helical" evidence="7">
    <location>
        <begin position="509"/>
        <end position="527"/>
    </location>
</feature>
<feature type="transmembrane region" description="Helical" evidence="7">
    <location>
        <begin position="40"/>
        <end position="68"/>
    </location>
</feature>
<keyword evidence="10" id="KW-1185">Reference proteome</keyword>
<feature type="transmembrane region" description="Helical" evidence="7">
    <location>
        <begin position="547"/>
        <end position="566"/>
    </location>
</feature>
<evidence type="ECO:0000256" key="6">
    <source>
        <dbReference type="SAM" id="MobiDB-lite"/>
    </source>
</evidence>
<dbReference type="STRING" id="39966.A0A369J2W1"/>
<feature type="transmembrane region" description="Helical" evidence="7">
    <location>
        <begin position="139"/>
        <end position="159"/>
    </location>
</feature>
<protein>
    <recommendedName>
        <fullName evidence="8">Major facilitator superfamily (MFS) profile domain-containing protein</fullName>
    </recommendedName>
</protein>
<evidence type="ECO:0000256" key="1">
    <source>
        <dbReference type="ARBA" id="ARBA00004141"/>
    </source>
</evidence>
<evidence type="ECO:0000259" key="8">
    <source>
        <dbReference type="PROSITE" id="PS50850"/>
    </source>
</evidence>
<dbReference type="Proteomes" id="UP000076154">
    <property type="component" value="Unassembled WGS sequence"/>
</dbReference>
<feature type="transmembrane region" description="Helical" evidence="7">
    <location>
        <begin position="371"/>
        <end position="391"/>
    </location>
</feature>
<feature type="compositionally biased region" description="Low complexity" evidence="6">
    <location>
        <begin position="296"/>
        <end position="311"/>
    </location>
</feature>
<feature type="transmembrane region" description="Helical" evidence="7">
    <location>
        <begin position="411"/>
        <end position="429"/>
    </location>
</feature>
<feature type="transmembrane region" description="Helical" evidence="7">
    <location>
        <begin position="80"/>
        <end position="97"/>
    </location>
</feature>
<proteinExistence type="predicted"/>
<dbReference type="OrthoDB" id="5086884at2759"/>
<accession>A0A369J2W1</accession>
<feature type="transmembrane region" description="Helical" evidence="7">
    <location>
        <begin position="436"/>
        <end position="455"/>
    </location>
</feature>
<feature type="transmembrane region" description="Helical" evidence="7">
    <location>
        <begin position="201"/>
        <end position="220"/>
    </location>
</feature>
<gene>
    <name evidence="9" type="ORF">Hypma_002885</name>
</gene>
<evidence type="ECO:0000313" key="10">
    <source>
        <dbReference type="Proteomes" id="UP000076154"/>
    </source>
</evidence>
<feature type="compositionally biased region" description="Basic and acidic residues" evidence="6">
    <location>
        <begin position="335"/>
        <end position="351"/>
    </location>
</feature>
<dbReference type="Pfam" id="PF07690">
    <property type="entry name" value="MFS_1"/>
    <property type="match status" value="2"/>
</dbReference>
<dbReference type="PANTHER" id="PTHR42718:SF9">
    <property type="entry name" value="MAJOR FACILITATOR SUPERFAMILY MULTIDRUG TRANSPORTER MFSC"/>
    <property type="match status" value="1"/>
</dbReference>
<dbReference type="GO" id="GO:0022857">
    <property type="term" value="F:transmembrane transporter activity"/>
    <property type="evidence" value="ECO:0007669"/>
    <property type="project" value="InterPro"/>
</dbReference>
<feature type="transmembrane region" description="Helical" evidence="7">
    <location>
        <begin position="232"/>
        <end position="252"/>
    </location>
</feature>
<name>A0A369J2W1_HYPMA</name>
<dbReference type="InterPro" id="IPR020846">
    <property type="entry name" value="MFS_dom"/>
</dbReference>
<sequence length="608" mass="65582">MSIASDDEKRRDDADGEADIAEADTALVIVPPKRSMFKSVVLVLTCTFAMIVNSANNTAVAISLSTIGRELNVDETQLEWLVSAYPLSSGCLLLVFGRLADLYGRKKTFILGSFVLAAFTLGCAFANDSITLDILRGFQGIGAAATIPASLGILAHAFPPSKARSIAFSTFAAGAPVGAAFGMALGGVLTQITDKTWRSPFHLETGLTVLCLLGGLASFDADLPSTEVDRRIDWLGAFLVTAGLVLIVFVLGQGEIAPQRWKTPYIIALLVLGVFLIVIFLFWQSYLEQIALASSPASTPSSRRSSISLTSNPKDLTHVSDNETAKNNNGTDDPNNEHASDSPNKPKDRRSWMTPPPLMKISLWRRAKGRFAVMMAIAFLTWCSFLAWGYWSQLYYQSYIGYSPVRTVVRLLPMFVSGIICNMLVAVLIGYIPMLYLVVTGTLGTSLACLLFAVIRPASPYWAFGFPGAIVSVIGADFVFAAGTLFIAKVAEHNEQSLAGALFQTMTQLGTSLGVTVTTVIFNRVTLRKATLQDPHPAPTLESYKAAQWGAFAFGILATLLTIVFFRGVGVVGHRKKQVDVWEEGQESGVRTDQERTAVGGGTEKEGM</sequence>
<reference evidence="9" key="1">
    <citation type="submission" date="2018-04" db="EMBL/GenBank/DDBJ databases">
        <title>Whole genome sequencing of Hypsizygus marmoreus.</title>
        <authorList>
            <person name="Choi I.-G."/>
            <person name="Min B."/>
            <person name="Kim J.-G."/>
            <person name="Kim S."/>
            <person name="Oh Y.-L."/>
            <person name="Kong W.-S."/>
            <person name="Park H."/>
            <person name="Jeong J."/>
            <person name="Song E.-S."/>
        </authorList>
    </citation>
    <scope>NUCLEOTIDE SEQUENCE [LARGE SCALE GENOMIC DNA]</scope>
    <source>
        <strain evidence="9">51987-8</strain>
    </source>
</reference>
<dbReference type="SUPFAM" id="SSF103473">
    <property type="entry name" value="MFS general substrate transporter"/>
    <property type="match status" value="2"/>
</dbReference>
<comment type="subcellular location">
    <subcellularLocation>
        <location evidence="1">Membrane</location>
        <topology evidence="1">Multi-pass membrane protein</topology>
    </subcellularLocation>
</comment>